<reference evidence="1" key="1">
    <citation type="submission" date="2016-10" db="EMBL/GenBank/DDBJ databases">
        <authorList>
            <person name="de Groot N.N."/>
        </authorList>
    </citation>
    <scope>NUCLEOTIDE SEQUENCE</scope>
</reference>
<organism evidence="1">
    <name type="scientific">hydrothermal vent metagenome</name>
    <dbReference type="NCBI Taxonomy" id="652676"/>
    <lineage>
        <taxon>unclassified sequences</taxon>
        <taxon>metagenomes</taxon>
        <taxon>ecological metagenomes</taxon>
    </lineage>
</organism>
<protein>
    <submittedName>
        <fullName evidence="1">Uncharacterized protein</fullName>
    </submittedName>
</protein>
<accession>A0A1W1DJ17</accession>
<proteinExistence type="predicted"/>
<dbReference type="AlphaFoldDB" id="A0A1W1DJ17"/>
<evidence type="ECO:0000313" key="1">
    <source>
        <dbReference type="EMBL" id="SFV81332.1"/>
    </source>
</evidence>
<sequence length="39" mass="4337">MALLLNALVPIVRHQKLVQFLVGSFKISFDSNVLGRQSP</sequence>
<dbReference type="EMBL" id="FPHU01000137">
    <property type="protein sequence ID" value="SFV81332.1"/>
    <property type="molecule type" value="Genomic_DNA"/>
</dbReference>
<name>A0A1W1DJ17_9ZZZZ</name>
<gene>
    <name evidence="1" type="ORF">MNB_SUP05-13-246</name>
</gene>